<dbReference type="GO" id="GO:0005789">
    <property type="term" value="C:endoplasmic reticulum membrane"/>
    <property type="evidence" value="ECO:0007669"/>
    <property type="project" value="UniProtKB-SubCell"/>
</dbReference>
<evidence type="ECO:0000256" key="3">
    <source>
        <dbReference type="ARBA" id="ARBA00010425"/>
    </source>
</evidence>
<protein>
    <submittedName>
        <fullName evidence="10">TPT-domain-containing protein</fullName>
    </submittedName>
</protein>
<gene>
    <name evidence="10" type="ORF">D6D28_09993</name>
</gene>
<organism evidence="10 11">
    <name type="scientific">Aureobasidium pullulans</name>
    <name type="common">Black yeast</name>
    <name type="synonym">Pullularia pullulans</name>
    <dbReference type="NCBI Taxonomy" id="5580"/>
    <lineage>
        <taxon>Eukaryota</taxon>
        <taxon>Fungi</taxon>
        <taxon>Dikarya</taxon>
        <taxon>Ascomycota</taxon>
        <taxon>Pezizomycotina</taxon>
        <taxon>Dothideomycetes</taxon>
        <taxon>Dothideomycetidae</taxon>
        <taxon>Dothideales</taxon>
        <taxon>Saccotheciaceae</taxon>
        <taxon>Aureobasidium</taxon>
    </lineage>
</organism>
<dbReference type="Proteomes" id="UP000304951">
    <property type="component" value="Unassembled WGS sequence"/>
</dbReference>
<dbReference type="InterPro" id="IPR050186">
    <property type="entry name" value="TPT_transporter"/>
</dbReference>
<evidence type="ECO:0000256" key="7">
    <source>
        <dbReference type="ARBA" id="ARBA00023136"/>
    </source>
</evidence>
<evidence type="ECO:0000313" key="10">
    <source>
        <dbReference type="EMBL" id="THV64326.1"/>
    </source>
</evidence>
<feature type="domain" description="Sugar phosphate transporter" evidence="9">
    <location>
        <begin position="11"/>
        <end position="122"/>
    </location>
</feature>
<keyword evidence="5 8" id="KW-0812">Transmembrane</keyword>
<evidence type="ECO:0000256" key="8">
    <source>
        <dbReference type="SAM" id="Phobius"/>
    </source>
</evidence>
<comment type="caution">
    <text evidence="10">The sequence shown here is derived from an EMBL/GenBank/DDBJ whole genome shotgun (WGS) entry which is preliminary data.</text>
</comment>
<evidence type="ECO:0000256" key="2">
    <source>
        <dbReference type="ARBA" id="ARBA00004477"/>
    </source>
</evidence>
<dbReference type="Pfam" id="PF03151">
    <property type="entry name" value="TPT"/>
    <property type="match status" value="1"/>
</dbReference>
<evidence type="ECO:0000313" key="11">
    <source>
        <dbReference type="Proteomes" id="UP000304951"/>
    </source>
</evidence>
<evidence type="ECO:0000256" key="4">
    <source>
        <dbReference type="ARBA" id="ARBA00011182"/>
    </source>
</evidence>
<evidence type="ECO:0000256" key="6">
    <source>
        <dbReference type="ARBA" id="ARBA00022989"/>
    </source>
</evidence>
<feature type="transmembrane region" description="Helical" evidence="8">
    <location>
        <begin position="153"/>
        <end position="171"/>
    </location>
</feature>
<comment type="function">
    <text evidence="1">Involved in the import of GDP-mannose from the cytoplasm into the Golgi lumen.</text>
</comment>
<sequence>MIKRLLSSAEFKMDPLVSLYYFAPACTIMNGIVALLVEVPSMSWADFDRVGYFTLLLNAMVAFGLNVSVVFLIGRTSSLVLTLCGVLKDILLVMASMLIFRDPVAPLQFFGYSIALGGLVYYKLGADALKEYAGGAGRAWADYGVRHPALRKLIVFGGVLFVLFLLLGSFSSSLPVAGQEYVNTKYSSFFGNGGA</sequence>
<feature type="transmembrane region" description="Helical" evidence="8">
    <location>
        <begin position="105"/>
        <end position="122"/>
    </location>
</feature>
<proteinExistence type="inferred from homology"/>
<evidence type="ECO:0000256" key="5">
    <source>
        <dbReference type="ARBA" id="ARBA00022692"/>
    </source>
</evidence>
<dbReference type="AlphaFoldDB" id="A0A4S8TZ27"/>
<evidence type="ECO:0000259" key="9">
    <source>
        <dbReference type="Pfam" id="PF03151"/>
    </source>
</evidence>
<feature type="transmembrane region" description="Helical" evidence="8">
    <location>
        <begin position="20"/>
        <end position="39"/>
    </location>
</feature>
<dbReference type="PANTHER" id="PTHR11132">
    <property type="entry name" value="SOLUTE CARRIER FAMILY 35"/>
    <property type="match status" value="1"/>
</dbReference>
<accession>A0A4S8TZ27</accession>
<feature type="transmembrane region" description="Helical" evidence="8">
    <location>
        <begin position="51"/>
        <end position="72"/>
    </location>
</feature>
<comment type="subunit">
    <text evidence="4">Homooligomer.</text>
</comment>
<comment type="similarity">
    <text evidence="3">Belongs to the TPT transporter family. SLC35D subfamily.</text>
</comment>
<comment type="subcellular location">
    <subcellularLocation>
        <location evidence="2">Endoplasmic reticulum membrane</location>
        <topology evidence="2">Multi-pass membrane protein</topology>
    </subcellularLocation>
</comment>
<name>A0A4S8TZ27_AURPU</name>
<feature type="transmembrane region" description="Helical" evidence="8">
    <location>
        <begin position="79"/>
        <end position="99"/>
    </location>
</feature>
<dbReference type="InterPro" id="IPR004853">
    <property type="entry name" value="Sugar_P_trans_dom"/>
</dbReference>
<reference evidence="10 11" key="1">
    <citation type="submission" date="2018-10" db="EMBL/GenBank/DDBJ databases">
        <title>Fifty Aureobasidium pullulans genomes reveal a recombining polyextremotolerant generalist.</title>
        <authorList>
            <person name="Gostincar C."/>
            <person name="Turk M."/>
            <person name="Zajc J."/>
            <person name="Gunde-Cimerman N."/>
        </authorList>
    </citation>
    <scope>NUCLEOTIDE SEQUENCE [LARGE SCALE GENOMIC DNA]</scope>
    <source>
        <strain evidence="10 11">EXF-11900</strain>
    </source>
</reference>
<dbReference type="EMBL" id="QZAF01000880">
    <property type="protein sequence ID" value="THV64326.1"/>
    <property type="molecule type" value="Genomic_DNA"/>
</dbReference>
<keyword evidence="7 8" id="KW-0472">Membrane</keyword>
<keyword evidence="6 8" id="KW-1133">Transmembrane helix</keyword>
<evidence type="ECO:0000256" key="1">
    <source>
        <dbReference type="ARBA" id="ARBA00003420"/>
    </source>
</evidence>